<dbReference type="InterPro" id="IPR027417">
    <property type="entry name" value="P-loop_NTPase"/>
</dbReference>
<accession>A0ABN7TAH1</accession>
<feature type="domain" description="DNA2/NAM7 helicase-like C-terminal" evidence="4">
    <location>
        <begin position="731"/>
        <end position="930"/>
    </location>
</feature>
<dbReference type="InterPro" id="IPR041679">
    <property type="entry name" value="DNA2/NAM7-like_C"/>
</dbReference>
<sequence>MAADQYGDDSCRITCCCCTLLAARVRSKNETRSETMSQTNEHLATKETEETEIVEASSLLEKKCSSEDHFLSSNDEYELPLRPFNRYKGVILDKRTISGHVTHINYENEYCLVDNSVTVIFSEFGEDVVPAKGLPIDVGQQRWRQAAQPKFVQGWTNSFVLALPAPIPEGVEAMETKNIKFIDFDRQIAFLEESDLICDISRVHFEANGQKVNTYTPRVGDNIIVPRQEITENRMVSGIRPSQVTKKSGSITFWDRKRETGWLNGNIAFNISDCLTWTPRVNEEVFFLQIPNRKGPRAIEVEKFRGTAAGRARIAPVSRNDQRRFIFKGPRPQVLKRRDAPPHFLPNFDVPTALVNGIRGGTDILKIVPSLTLDLNEKNYQDKMTALLFCEEVALGIEMEQFSLKDVVLEHLSCNHFSLEIPGLKNESPPLGIADLLIITVKENDTMEFHAFIHTIRFAASTVIFEMSDVFTEKHKASPVTIKFTLNRYPIRTMQNALKGIGRDLSLVTLFPTPTNFFGLEDRRRFEYIQPYHVTASMISGLNQFQNDAVLSVLEGAGMFHPKIIFGPAGTGKTRTMVELARILITCSTARVLIVAPSNAAADILLSRLSNALGERAEQIICRWNALRRNNETLSENCKKFSKDDFAKEARCVISTCLATSSLPRRKFDFLLVDEASQCTEPETLVAMRFTLPGSQVILAGDPAQLGPTVKSPYSCHFGLTTSLLMRLMGNSLYEKQSTGQYDRLYLTKLLINYRSHPSLLEITSNLFYERELMPADNEHFDGTLDKYADFLPKPGFPFVLVDVASGTEARQTGSFSWFNAREAVQVLSYCKNVIKAGLAQSDVGIISPYRQQVVEIRKILKLSNLNDIRVGSTEEFQGTEYKCIIISTVRANERLLEYDARTCIGFVASKQRTCVALTRAKELIILIGKLELLELDSTWKEFIAHCRAHSAIITA</sequence>
<name>A0ABN7TAH1_OIKDI</name>
<gene>
    <name evidence="5" type="ORF">OKIOD_LOCUS16424</name>
</gene>
<dbReference type="CDD" id="cd18808">
    <property type="entry name" value="SF1_C_Upf1"/>
    <property type="match status" value="1"/>
</dbReference>
<comment type="subcellular location">
    <subcellularLocation>
        <location evidence="1">Cytoplasm</location>
    </subcellularLocation>
</comment>
<keyword evidence="2" id="KW-0963">Cytoplasm</keyword>
<dbReference type="Pfam" id="PF13087">
    <property type="entry name" value="AAA_12"/>
    <property type="match status" value="1"/>
</dbReference>
<keyword evidence="6" id="KW-1185">Reference proteome</keyword>
<proteinExistence type="predicted"/>
<dbReference type="PANTHER" id="PTHR45418:SF1">
    <property type="entry name" value="CANCER_TESTIS ANTIGEN 55"/>
    <property type="match status" value="1"/>
</dbReference>
<reference evidence="5 6" key="1">
    <citation type="submission" date="2021-04" db="EMBL/GenBank/DDBJ databases">
        <authorList>
            <person name="Bliznina A."/>
        </authorList>
    </citation>
    <scope>NUCLEOTIDE SEQUENCE [LARGE SCALE GENOMIC DNA]</scope>
</reference>
<evidence type="ECO:0000259" key="3">
    <source>
        <dbReference type="Pfam" id="PF13086"/>
    </source>
</evidence>
<dbReference type="Proteomes" id="UP001158576">
    <property type="component" value="Chromosome 2"/>
</dbReference>
<dbReference type="InterPro" id="IPR047187">
    <property type="entry name" value="SF1_C_Upf1"/>
</dbReference>
<evidence type="ECO:0000256" key="1">
    <source>
        <dbReference type="ARBA" id="ARBA00004496"/>
    </source>
</evidence>
<dbReference type="Gene3D" id="3.40.50.300">
    <property type="entry name" value="P-loop containing nucleotide triphosphate hydrolases"/>
    <property type="match status" value="2"/>
</dbReference>
<feature type="domain" description="DNA2/NAM7 helicase helicase" evidence="3">
    <location>
        <begin position="627"/>
        <end position="712"/>
    </location>
</feature>
<evidence type="ECO:0000313" key="6">
    <source>
        <dbReference type="Proteomes" id="UP001158576"/>
    </source>
</evidence>
<evidence type="ECO:0000313" key="5">
    <source>
        <dbReference type="EMBL" id="CAG5113566.1"/>
    </source>
</evidence>
<organism evidence="5 6">
    <name type="scientific">Oikopleura dioica</name>
    <name type="common">Tunicate</name>
    <dbReference type="NCBI Taxonomy" id="34765"/>
    <lineage>
        <taxon>Eukaryota</taxon>
        <taxon>Metazoa</taxon>
        <taxon>Chordata</taxon>
        <taxon>Tunicata</taxon>
        <taxon>Appendicularia</taxon>
        <taxon>Copelata</taxon>
        <taxon>Oikopleuridae</taxon>
        <taxon>Oikopleura</taxon>
    </lineage>
</organism>
<dbReference type="Pfam" id="PF13086">
    <property type="entry name" value="AAA_11"/>
    <property type="match status" value="2"/>
</dbReference>
<dbReference type="PANTHER" id="PTHR45418">
    <property type="entry name" value="CANCER/TESTIS ANTIGEN 55"/>
    <property type="match status" value="1"/>
</dbReference>
<feature type="domain" description="DNA2/NAM7 helicase helicase" evidence="3">
    <location>
        <begin position="542"/>
        <end position="615"/>
    </location>
</feature>
<protein>
    <submittedName>
        <fullName evidence="5">Oidioi.mRNA.OKI2018_I69.chr2.g7659.t1.cds</fullName>
    </submittedName>
</protein>
<dbReference type="EMBL" id="OU015567">
    <property type="protein sequence ID" value="CAG5113566.1"/>
    <property type="molecule type" value="Genomic_DNA"/>
</dbReference>
<evidence type="ECO:0000259" key="4">
    <source>
        <dbReference type="Pfam" id="PF13087"/>
    </source>
</evidence>
<dbReference type="SUPFAM" id="SSF52540">
    <property type="entry name" value="P-loop containing nucleoside triphosphate hydrolases"/>
    <property type="match status" value="1"/>
</dbReference>
<dbReference type="InterPro" id="IPR041677">
    <property type="entry name" value="DNA2/NAM7_AAA_11"/>
</dbReference>
<evidence type="ECO:0000256" key="2">
    <source>
        <dbReference type="ARBA" id="ARBA00022490"/>
    </source>
</evidence>